<accession>G0GEC3</accession>
<evidence type="ECO:0000256" key="3">
    <source>
        <dbReference type="ARBA" id="ARBA00022448"/>
    </source>
</evidence>
<keyword evidence="10" id="KW-1185">Reference proteome</keyword>
<dbReference type="Proteomes" id="UP000007254">
    <property type="component" value="Chromosome"/>
</dbReference>
<dbReference type="KEGG" id="stq:Spith_2002"/>
<keyword evidence="5" id="KW-0812">Transmembrane</keyword>
<keyword evidence="3" id="KW-0813">Transport</keyword>
<sequence>MKPLQTLFFLTLLATLLPAQSPDLPTLLTLAFQHDPDIHALSAEASAADASRHQALASLLPSLGLSASAAFQSDIPHATLTLPIGTLDLELGDTTSYQAGLLATWEWSLGMEGLARLEAARHTLTAARLLVSAHGQELTRTILTLAFRYRLSLASTQSLQAALARLQAHRERLTALKTGGLASEKDELDLLVQITQTAARIEEVEADSRLILRELALRCGLDRLEGLSIPPELLTVQAPSTLEPLRDRLTTLPAALAVEARIHTQAALLEAAKASWWPHLQVQAGGTLEYPGLSLTEDEADILFTGRIGLTWPLFTSGARTAHIDEQKARLEAARATHTRTIRDLALAFDRLLEEAHTRYTAYQADREILALAERRHAIVQEEWRQGQTPLAQLLEAEQRLREAELGVQQALYAYLLAYHQTRLFAGSPLLPQEETP</sequence>
<keyword evidence="7" id="KW-0998">Cell outer membrane</keyword>
<dbReference type="PANTHER" id="PTHR30026:SF20">
    <property type="entry name" value="OUTER MEMBRANE PROTEIN TOLC"/>
    <property type="match status" value="1"/>
</dbReference>
<dbReference type="AlphaFoldDB" id="G0GEC3"/>
<dbReference type="EMBL" id="CP002903">
    <property type="protein sequence ID" value="AEJ62260.1"/>
    <property type="molecule type" value="Genomic_DNA"/>
</dbReference>
<feature type="chain" id="PRO_5003399959" evidence="8">
    <location>
        <begin position="22"/>
        <end position="437"/>
    </location>
</feature>
<dbReference type="RefSeq" id="WP_014625580.1">
    <property type="nucleotide sequence ID" value="NC_017583.1"/>
</dbReference>
<comment type="subcellular location">
    <subcellularLocation>
        <location evidence="1">Cell outer membrane</location>
    </subcellularLocation>
</comment>
<evidence type="ECO:0000256" key="8">
    <source>
        <dbReference type="SAM" id="SignalP"/>
    </source>
</evidence>
<dbReference type="PANTHER" id="PTHR30026">
    <property type="entry name" value="OUTER MEMBRANE PROTEIN TOLC"/>
    <property type="match status" value="1"/>
</dbReference>
<evidence type="ECO:0000313" key="10">
    <source>
        <dbReference type="Proteomes" id="UP000007254"/>
    </source>
</evidence>
<dbReference type="STRING" id="869211.Spith_2002"/>
<proteinExistence type="inferred from homology"/>
<name>G0GEC3_WINT7</name>
<dbReference type="GO" id="GO:0015288">
    <property type="term" value="F:porin activity"/>
    <property type="evidence" value="ECO:0007669"/>
    <property type="project" value="TreeGrafter"/>
</dbReference>
<comment type="similarity">
    <text evidence="2">Belongs to the outer membrane factor (OMF) (TC 1.B.17) family.</text>
</comment>
<dbReference type="InterPro" id="IPR003423">
    <property type="entry name" value="OMP_efflux"/>
</dbReference>
<evidence type="ECO:0000256" key="2">
    <source>
        <dbReference type="ARBA" id="ARBA00007613"/>
    </source>
</evidence>
<dbReference type="GO" id="GO:0015562">
    <property type="term" value="F:efflux transmembrane transporter activity"/>
    <property type="evidence" value="ECO:0007669"/>
    <property type="project" value="InterPro"/>
</dbReference>
<evidence type="ECO:0000256" key="4">
    <source>
        <dbReference type="ARBA" id="ARBA00022452"/>
    </source>
</evidence>
<dbReference type="Gene3D" id="1.20.1600.10">
    <property type="entry name" value="Outer membrane efflux proteins (OEP)"/>
    <property type="match status" value="1"/>
</dbReference>
<evidence type="ECO:0000256" key="6">
    <source>
        <dbReference type="ARBA" id="ARBA00023136"/>
    </source>
</evidence>
<reference evidence="9 10" key="1">
    <citation type="submission" date="2011-06" db="EMBL/GenBank/DDBJ databases">
        <title>The complete genome of Spirochaeta thermophila DSM 6578.</title>
        <authorList>
            <consortium name="US DOE Joint Genome Institute (JGI-PGF)"/>
            <person name="Lucas S."/>
            <person name="Lapidus A."/>
            <person name="Bruce D."/>
            <person name="Goodwin L."/>
            <person name="Pitluck S."/>
            <person name="Peters L."/>
            <person name="Kyrpides N."/>
            <person name="Mavromatis K."/>
            <person name="Ivanova N."/>
            <person name="Mikailova N."/>
            <person name="Pagani I."/>
            <person name="Chertkov O."/>
            <person name="Detter J.C."/>
            <person name="Tapia R."/>
            <person name="Han C."/>
            <person name="Land M."/>
            <person name="Hauser L."/>
            <person name="Markowitz V."/>
            <person name="Cheng J.-F."/>
            <person name="Hugenholtz P."/>
            <person name="Woyke T."/>
            <person name="Wu D."/>
            <person name="Spring S."/>
            <person name="Merkhoffer B."/>
            <person name="Schneider S."/>
            <person name="Klenk H.-P."/>
            <person name="Eisen J.A."/>
        </authorList>
    </citation>
    <scope>NUCLEOTIDE SEQUENCE [LARGE SCALE GENOMIC DNA]</scope>
    <source>
        <strain evidence="10">ATCC 700085 / DSM 6578 / Z-1203</strain>
    </source>
</reference>
<feature type="signal peptide" evidence="8">
    <location>
        <begin position="1"/>
        <end position="21"/>
    </location>
</feature>
<dbReference type="GO" id="GO:0009279">
    <property type="term" value="C:cell outer membrane"/>
    <property type="evidence" value="ECO:0007669"/>
    <property type="project" value="UniProtKB-SubCell"/>
</dbReference>
<dbReference type="InterPro" id="IPR051906">
    <property type="entry name" value="TolC-like"/>
</dbReference>
<gene>
    <name evidence="9" type="ordered locus">Spith_2002</name>
</gene>
<dbReference type="Pfam" id="PF02321">
    <property type="entry name" value="OEP"/>
    <property type="match status" value="2"/>
</dbReference>
<keyword evidence="4" id="KW-1134">Transmembrane beta strand</keyword>
<evidence type="ECO:0000256" key="1">
    <source>
        <dbReference type="ARBA" id="ARBA00004442"/>
    </source>
</evidence>
<keyword evidence="6" id="KW-0472">Membrane</keyword>
<protein>
    <submittedName>
        <fullName evidence="9">Outer membrane efflux protein</fullName>
    </submittedName>
</protein>
<keyword evidence="8" id="KW-0732">Signal</keyword>
<dbReference type="GO" id="GO:1990281">
    <property type="term" value="C:efflux pump complex"/>
    <property type="evidence" value="ECO:0007669"/>
    <property type="project" value="TreeGrafter"/>
</dbReference>
<evidence type="ECO:0000256" key="5">
    <source>
        <dbReference type="ARBA" id="ARBA00022692"/>
    </source>
</evidence>
<organism evidence="9 10">
    <name type="scientific">Winmispira thermophila (strain ATCC 700085 / DSM 6578 / Z-1203)</name>
    <name type="common">Spirochaeta thermophila</name>
    <dbReference type="NCBI Taxonomy" id="869211"/>
    <lineage>
        <taxon>Bacteria</taxon>
        <taxon>Pseudomonadati</taxon>
        <taxon>Spirochaetota</taxon>
        <taxon>Spirochaetia</taxon>
        <taxon>Winmispirales</taxon>
        <taxon>Winmispiraceae</taxon>
        <taxon>Winmispira</taxon>
    </lineage>
</organism>
<dbReference type="HOGENOM" id="CLU_626859_0_0_12"/>
<dbReference type="SUPFAM" id="SSF56954">
    <property type="entry name" value="Outer membrane efflux proteins (OEP)"/>
    <property type="match status" value="1"/>
</dbReference>
<evidence type="ECO:0000313" key="9">
    <source>
        <dbReference type="EMBL" id="AEJ62260.1"/>
    </source>
</evidence>
<evidence type="ECO:0000256" key="7">
    <source>
        <dbReference type="ARBA" id="ARBA00023237"/>
    </source>
</evidence>